<dbReference type="EMBL" id="CH954179">
    <property type="protein sequence ID" value="EDV54695.1"/>
    <property type="molecule type" value="Genomic_DNA"/>
</dbReference>
<dbReference type="PRINTS" id="PR00368">
    <property type="entry name" value="FADPNR"/>
</dbReference>
<dbReference type="CDD" id="cd03478">
    <property type="entry name" value="Rieske_AIFL_N"/>
    <property type="match status" value="1"/>
</dbReference>
<dbReference type="Pfam" id="PF00355">
    <property type="entry name" value="Rieske"/>
    <property type="match status" value="1"/>
</dbReference>
<keyword evidence="3" id="KW-0285">Flavoprotein</keyword>
<evidence type="ECO:0000256" key="3">
    <source>
        <dbReference type="ARBA" id="ARBA00022630"/>
    </source>
</evidence>
<keyword evidence="12" id="KW-1185">Reference proteome</keyword>
<evidence type="ECO:0000256" key="4">
    <source>
        <dbReference type="ARBA" id="ARBA00022714"/>
    </source>
</evidence>
<keyword evidence="6" id="KW-0274">FAD</keyword>
<dbReference type="GO" id="GO:0005737">
    <property type="term" value="C:cytoplasm"/>
    <property type="evidence" value="ECO:0007669"/>
    <property type="project" value="TreeGrafter"/>
</dbReference>
<feature type="domain" description="Rieske" evidence="10">
    <location>
        <begin position="10"/>
        <end position="106"/>
    </location>
</feature>
<dbReference type="Proteomes" id="UP000008711">
    <property type="component" value="Unassembled WGS sequence"/>
</dbReference>
<evidence type="ECO:0000256" key="2">
    <source>
        <dbReference type="ARBA" id="ARBA00006442"/>
    </source>
</evidence>
<keyword evidence="8" id="KW-0408">Iron</keyword>
<dbReference type="InterPro" id="IPR017941">
    <property type="entry name" value="Rieske_2Fe-2S"/>
</dbReference>
<dbReference type="KEGG" id="der:6549375"/>
<dbReference type="InterPro" id="IPR036188">
    <property type="entry name" value="FAD/NAD-bd_sf"/>
</dbReference>
<dbReference type="AlphaFoldDB" id="B3NM95"/>
<dbReference type="PhylomeDB" id="B3NM95"/>
<dbReference type="GO" id="GO:0051537">
    <property type="term" value="F:2 iron, 2 sulfur cluster binding"/>
    <property type="evidence" value="ECO:0007669"/>
    <property type="project" value="UniProtKB-KW"/>
</dbReference>
<dbReference type="PROSITE" id="PS51296">
    <property type="entry name" value="RIESKE"/>
    <property type="match status" value="1"/>
</dbReference>
<reference evidence="11 12" key="1">
    <citation type="journal article" date="2007" name="Nature">
        <title>Evolution of genes and genomes on the Drosophila phylogeny.</title>
        <authorList>
            <consortium name="Drosophila 12 Genomes Consortium"/>
            <person name="Clark A.G."/>
            <person name="Eisen M.B."/>
            <person name="Smith D.R."/>
            <person name="Bergman C.M."/>
            <person name="Oliver B."/>
            <person name="Markow T.A."/>
            <person name="Kaufman T.C."/>
            <person name="Kellis M."/>
            <person name="Gelbart W."/>
            <person name="Iyer V.N."/>
            <person name="Pollard D.A."/>
            <person name="Sackton T.B."/>
            <person name="Larracuente A.M."/>
            <person name="Singh N.D."/>
            <person name="Abad J.P."/>
            <person name="Abt D.N."/>
            <person name="Adryan B."/>
            <person name="Aguade M."/>
            <person name="Akashi H."/>
            <person name="Anderson W.W."/>
            <person name="Aquadro C.F."/>
            <person name="Ardell D.H."/>
            <person name="Arguello R."/>
            <person name="Artieri C.G."/>
            <person name="Barbash D.A."/>
            <person name="Barker D."/>
            <person name="Barsanti P."/>
            <person name="Batterham P."/>
            <person name="Batzoglou S."/>
            <person name="Begun D."/>
            <person name="Bhutkar A."/>
            <person name="Blanco E."/>
            <person name="Bosak S.A."/>
            <person name="Bradley R.K."/>
            <person name="Brand A.D."/>
            <person name="Brent M.R."/>
            <person name="Brooks A.N."/>
            <person name="Brown R.H."/>
            <person name="Butlin R.K."/>
            <person name="Caggese C."/>
            <person name="Calvi B.R."/>
            <person name="Bernardo de Carvalho A."/>
            <person name="Caspi A."/>
            <person name="Castrezana S."/>
            <person name="Celniker S.E."/>
            <person name="Chang J.L."/>
            <person name="Chapple C."/>
            <person name="Chatterji S."/>
            <person name="Chinwalla A."/>
            <person name="Civetta A."/>
            <person name="Clifton S.W."/>
            <person name="Comeron J.M."/>
            <person name="Costello J.C."/>
            <person name="Coyne J.A."/>
            <person name="Daub J."/>
            <person name="David R.G."/>
            <person name="Delcher A.L."/>
            <person name="Delehaunty K."/>
            <person name="Do C.B."/>
            <person name="Ebling H."/>
            <person name="Edwards K."/>
            <person name="Eickbush T."/>
            <person name="Evans J.D."/>
            <person name="Filipski A."/>
            <person name="Findeiss S."/>
            <person name="Freyhult E."/>
            <person name="Fulton L."/>
            <person name="Fulton R."/>
            <person name="Garcia A.C."/>
            <person name="Gardiner A."/>
            <person name="Garfield D.A."/>
            <person name="Garvin B.E."/>
            <person name="Gibson G."/>
            <person name="Gilbert D."/>
            <person name="Gnerre S."/>
            <person name="Godfrey J."/>
            <person name="Good R."/>
            <person name="Gotea V."/>
            <person name="Gravely B."/>
            <person name="Greenberg A.J."/>
            <person name="Griffiths-Jones S."/>
            <person name="Gross S."/>
            <person name="Guigo R."/>
            <person name="Gustafson E.A."/>
            <person name="Haerty W."/>
            <person name="Hahn M.W."/>
            <person name="Halligan D.L."/>
            <person name="Halpern A.L."/>
            <person name="Halter G.M."/>
            <person name="Han M.V."/>
            <person name="Heger A."/>
            <person name="Hillier L."/>
            <person name="Hinrichs A.S."/>
            <person name="Holmes I."/>
            <person name="Hoskins R.A."/>
            <person name="Hubisz M.J."/>
            <person name="Hultmark D."/>
            <person name="Huntley M.A."/>
            <person name="Jaffe D.B."/>
            <person name="Jagadeeshan S."/>
            <person name="Jeck W.R."/>
            <person name="Johnson J."/>
            <person name="Jones C.D."/>
            <person name="Jordan W.C."/>
            <person name="Karpen G.H."/>
            <person name="Kataoka E."/>
            <person name="Keightley P.D."/>
            <person name="Kheradpour P."/>
            <person name="Kirkness E.F."/>
            <person name="Koerich L.B."/>
            <person name="Kristiansen K."/>
            <person name="Kudrna D."/>
            <person name="Kulathinal R.J."/>
            <person name="Kumar S."/>
            <person name="Kwok R."/>
            <person name="Lander E."/>
            <person name="Langley C.H."/>
            <person name="Lapoint R."/>
            <person name="Lazzaro B.P."/>
            <person name="Lee S.J."/>
            <person name="Levesque L."/>
            <person name="Li R."/>
            <person name="Lin C.F."/>
            <person name="Lin M.F."/>
            <person name="Lindblad-Toh K."/>
            <person name="Llopart A."/>
            <person name="Long M."/>
            <person name="Low L."/>
            <person name="Lozovsky E."/>
            <person name="Lu J."/>
            <person name="Luo M."/>
            <person name="Machado C.A."/>
            <person name="Makalowski W."/>
            <person name="Marzo M."/>
            <person name="Matsuda M."/>
            <person name="Matzkin L."/>
            <person name="McAllister B."/>
            <person name="McBride C.S."/>
            <person name="McKernan B."/>
            <person name="McKernan K."/>
            <person name="Mendez-Lago M."/>
            <person name="Minx P."/>
            <person name="Mollenhauer M.U."/>
            <person name="Montooth K."/>
            <person name="Mount S.M."/>
            <person name="Mu X."/>
            <person name="Myers E."/>
            <person name="Negre B."/>
            <person name="Newfeld S."/>
            <person name="Nielsen R."/>
            <person name="Noor M.A."/>
            <person name="O'Grady P."/>
            <person name="Pachter L."/>
            <person name="Papaceit M."/>
            <person name="Parisi M.J."/>
            <person name="Parisi M."/>
            <person name="Parts L."/>
            <person name="Pedersen J.S."/>
            <person name="Pesole G."/>
            <person name="Phillippy A.M."/>
            <person name="Ponting C.P."/>
            <person name="Pop M."/>
            <person name="Porcelli D."/>
            <person name="Powell J.R."/>
            <person name="Prohaska S."/>
            <person name="Pruitt K."/>
            <person name="Puig M."/>
            <person name="Quesneville H."/>
            <person name="Ram K.R."/>
            <person name="Rand D."/>
            <person name="Rasmussen M.D."/>
            <person name="Reed L.K."/>
            <person name="Reenan R."/>
            <person name="Reily A."/>
            <person name="Remington K.A."/>
            <person name="Rieger T.T."/>
            <person name="Ritchie M.G."/>
            <person name="Robin C."/>
            <person name="Rogers Y.H."/>
            <person name="Rohde C."/>
            <person name="Rozas J."/>
            <person name="Rubenfield M.J."/>
            <person name="Ruiz A."/>
            <person name="Russo S."/>
            <person name="Salzberg S.L."/>
            <person name="Sanchez-Gracia A."/>
            <person name="Saranga D.J."/>
            <person name="Sato H."/>
            <person name="Schaeffer S.W."/>
            <person name="Schatz M.C."/>
            <person name="Schlenke T."/>
            <person name="Schwartz R."/>
            <person name="Segarra C."/>
            <person name="Singh R.S."/>
            <person name="Sirot L."/>
            <person name="Sirota M."/>
            <person name="Sisneros N.B."/>
            <person name="Smith C.D."/>
            <person name="Smith T.F."/>
            <person name="Spieth J."/>
            <person name="Stage D.E."/>
            <person name="Stark A."/>
            <person name="Stephan W."/>
            <person name="Strausberg R.L."/>
            <person name="Strempel S."/>
            <person name="Sturgill D."/>
            <person name="Sutton G."/>
            <person name="Sutton G.G."/>
            <person name="Tao W."/>
            <person name="Teichmann S."/>
            <person name="Tobari Y.N."/>
            <person name="Tomimura Y."/>
            <person name="Tsolas J.M."/>
            <person name="Valente V.L."/>
            <person name="Venter E."/>
            <person name="Venter J.C."/>
            <person name="Vicario S."/>
            <person name="Vieira F.G."/>
            <person name="Vilella A.J."/>
            <person name="Villasante A."/>
            <person name="Walenz B."/>
            <person name="Wang J."/>
            <person name="Wasserman M."/>
            <person name="Watts T."/>
            <person name="Wilson D."/>
            <person name="Wilson R.K."/>
            <person name="Wing R.A."/>
            <person name="Wolfner M.F."/>
            <person name="Wong A."/>
            <person name="Wong G.K."/>
            <person name="Wu C.I."/>
            <person name="Wu G."/>
            <person name="Yamamoto D."/>
            <person name="Yang H.P."/>
            <person name="Yang S.P."/>
            <person name="Yorke J.A."/>
            <person name="Yoshida K."/>
            <person name="Zdobnov E."/>
            <person name="Zhang P."/>
            <person name="Zhang Y."/>
            <person name="Zimin A.V."/>
            <person name="Baldwin J."/>
            <person name="Abdouelleil A."/>
            <person name="Abdulkadir J."/>
            <person name="Abebe A."/>
            <person name="Abera B."/>
            <person name="Abreu J."/>
            <person name="Acer S.C."/>
            <person name="Aftuck L."/>
            <person name="Alexander A."/>
            <person name="An P."/>
            <person name="Anderson E."/>
            <person name="Anderson S."/>
            <person name="Arachi H."/>
            <person name="Azer M."/>
            <person name="Bachantsang P."/>
            <person name="Barry A."/>
            <person name="Bayul T."/>
            <person name="Berlin A."/>
            <person name="Bessette D."/>
            <person name="Bloom T."/>
            <person name="Blye J."/>
            <person name="Boguslavskiy L."/>
            <person name="Bonnet C."/>
            <person name="Boukhgalter B."/>
            <person name="Bourzgui I."/>
            <person name="Brown A."/>
            <person name="Cahill P."/>
            <person name="Channer S."/>
            <person name="Cheshatsang Y."/>
            <person name="Chuda L."/>
            <person name="Citroen M."/>
            <person name="Collymore A."/>
            <person name="Cooke P."/>
            <person name="Costello M."/>
            <person name="D'Aco K."/>
            <person name="Daza R."/>
            <person name="De Haan G."/>
            <person name="DeGray S."/>
            <person name="DeMaso C."/>
            <person name="Dhargay N."/>
            <person name="Dooley K."/>
            <person name="Dooley E."/>
            <person name="Doricent M."/>
            <person name="Dorje P."/>
            <person name="Dorjee K."/>
            <person name="Dupes A."/>
            <person name="Elong R."/>
            <person name="Falk J."/>
            <person name="Farina A."/>
            <person name="Faro S."/>
            <person name="Ferguson D."/>
            <person name="Fisher S."/>
            <person name="Foley C.D."/>
            <person name="Franke A."/>
            <person name="Friedrich D."/>
            <person name="Gadbois L."/>
            <person name="Gearin G."/>
            <person name="Gearin C.R."/>
            <person name="Giannoukos G."/>
            <person name="Goode T."/>
            <person name="Graham J."/>
            <person name="Grandbois E."/>
            <person name="Grewal S."/>
            <person name="Gyaltsen K."/>
            <person name="Hafez N."/>
            <person name="Hagos B."/>
            <person name="Hall J."/>
            <person name="Henson C."/>
            <person name="Hollinger A."/>
            <person name="Honan T."/>
            <person name="Huard M.D."/>
            <person name="Hughes L."/>
            <person name="Hurhula B."/>
            <person name="Husby M.E."/>
            <person name="Kamat A."/>
            <person name="Kanga B."/>
            <person name="Kashin S."/>
            <person name="Khazanovich D."/>
            <person name="Kisner P."/>
            <person name="Lance K."/>
            <person name="Lara M."/>
            <person name="Lee W."/>
            <person name="Lennon N."/>
            <person name="Letendre F."/>
            <person name="LeVine R."/>
            <person name="Lipovsky A."/>
            <person name="Liu X."/>
            <person name="Liu J."/>
            <person name="Liu S."/>
            <person name="Lokyitsang T."/>
            <person name="Lokyitsang Y."/>
            <person name="Lubonja R."/>
            <person name="Lui A."/>
            <person name="MacDonald P."/>
            <person name="Magnisalis V."/>
            <person name="Maru K."/>
            <person name="Matthews C."/>
            <person name="McCusker W."/>
            <person name="McDonough S."/>
            <person name="Mehta T."/>
            <person name="Meldrim J."/>
            <person name="Meneus L."/>
            <person name="Mihai O."/>
            <person name="Mihalev A."/>
            <person name="Mihova T."/>
            <person name="Mittelman R."/>
            <person name="Mlenga V."/>
            <person name="Montmayeur A."/>
            <person name="Mulrain L."/>
            <person name="Navidi A."/>
            <person name="Naylor J."/>
            <person name="Negash T."/>
            <person name="Nguyen T."/>
            <person name="Nguyen N."/>
            <person name="Nicol R."/>
            <person name="Norbu C."/>
            <person name="Norbu N."/>
            <person name="Novod N."/>
            <person name="O'Neill B."/>
            <person name="Osman S."/>
            <person name="Markiewicz E."/>
            <person name="Oyono O.L."/>
            <person name="Patti C."/>
            <person name="Phunkhang P."/>
            <person name="Pierre F."/>
            <person name="Priest M."/>
            <person name="Raghuraman S."/>
            <person name="Rege F."/>
            <person name="Reyes R."/>
            <person name="Rise C."/>
            <person name="Rogov P."/>
            <person name="Ross K."/>
            <person name="Ryan E."/>
            <person name="Settipalli S."/>
            <person name="Shea T."/>
            <person name="Sherpa N."/>
            <person name="Shi L."/>
            <person name="Shih D."/>
            <person name="Sparrow T."/>
            <person name="Spaulding J."/>
            <person name="Stalker J."/>
            <person name="Stange-Thomann N."/>
            <person name="Stavropoulos S."/>
            <person name="Stone C."/>
            <person name="Strader C."/>
            <person name="Tesfaye S."/>
            <person name="Thomson T."/>
            <person name="Thoulutsang Y."/>
            <person name="Thoulutsang D."/>
            <person name="Topham K."/>
            <person name="Topping I."/>
            <person name="Tsamla T."/>
            <person name="Vassiliev H."/>
            <person name="Vo A."/>
            <person name="Wangchuk T."/>
            <person name="Wangdi T."/>
            <person name="Weiand M."/>
            <person name="Wilkinson J."/>
            <person name="Wilson A."/>
            <person name="Yadav S."/>
            <person name="Young G."/>
            <person name="Yu Q."/>
            <person name="Zembek L."/>
            <person name="Zhong D."/>
            <person name="Zimmer A."/>
            <person name="Zwirko Z."/>
            <person name="Jaffe D.B."/>
            <person name="Alvarez P."/>
            <person name="Brockman W."/>
            <person name="Butler J."/>
            <person name="Chin C."/>
            <person name="Gnerre S."/>
            <person name="Grabherr M."/>
            <person name="Kleber M."/>
            <person name="Mauceli E."/>
            <person name="MacCallum I."/>
        </authorList>
    </citation>
    <scope>NUCLEOTIDE SEQUENCE [LARGE SCALE GENOMIC DNA]</scope>
    <source>
        <strain evidence="11 12">TSC#14021-0224.01</strain>
    </source>
</reference>
<gene>
    <name evidence="11" type="primary">Dere\GG21653</name>
    <name evidence="11" type="synonym">dere_GLEANR_6449</name>
    <name evidence="11" type="synonym">GG21653</name>
    <name evidence="11" type="ORF">Dere_GG21653</name>
</gene>
<organism evidence="11 12">
    <name type="scientific">Drosophila erecta</name>
    <name type="common">Fruit fly</name>
    <dbReference type="NCBI Taxonomy" id="7220"/>
    <lineage>
        <taxon>Eukaryota</taxon>
        <taxon>Metazoa</taxon>
        <taxon>Ecdysozoa</taxon>
        <taxon>Arthropoda</taxon>
        <taxon>Hexapoda</taxon>
        <taxon>Insecta</taxon>
        <taxon>Pterygota</taxon>
        <taxon>Neoptera</taxon>
        <taxon>Endopterygota</taxon>
        <taxon>Diptera</taxon>
        <taxon>Brachycera</taxon>
        <taxon>Muscomorpha</taxon>
        <taxon>Ephydroidea</taxon>
        <taxon>Drosophilidae</taxon>
        <taxon>Drosophila</taxon>
        <taxon>Sophophora</taxon>
    </lineage>
</organism>
<dbReference type="FunFam" id="2.102.10.10:FF:000003">
    <property type="entry name" value="apoptosis-inducing factor 3 isoform X2"/>
    <property type="match status" value="1"/>
</dbReference>
<dbReference type="Gene3D" id="3.50.50.60">
    <property type="entry name" value="FAD/NAD(P)-binding domain"/>
    <property type="match status" value="2"/>
</dbReference>
<dbReference type="Gene3D" id="3.30.390.30">
    <property type="match status" value="1"/>
</dbReference>
<reference evidence="11 12" key="2">
    <citation type="journal article" date="2008" name="Bioinformatics">
        <title>Assembly reconciliation.</title>
        <authorList>
            <person name="Zimin A.V."/>
            <person name="Smith D.R."/>
            <person name="Sutton G."/>
            <person name="Yorke J.A."/>
        </authorList>
    </citation>
    <scope>NUCLEOTIDE SEQUENCE [LARGE SCALE GENOMIC DNA]</scope>
    <source>
        <strain evidence="11 12">TSC#14021-0224.01</strain>
    </source>
</reference>
<keyword evidence="4" id="KW-0001">2Fe-2S</keyword>
<accession>B3NM95</accession>
<dbReference type="SUPFAM" id="SSF50022">
    <property type="entry name" value="ISP domain"/>
    <property type="match status" value="1"/>
</dbReference>
<dbReference type="InterPro" id="IPR023753">
    <property type="entry name" value="FAD/NAD-binding_dom"/>
</dbReference>
<protein>
    <recommendedName>
        <fullName evidence="10">Rieske domain-containing protein</fullName>
    </recommendedName>
</protein>
<dbReference type="InterPro" id="IPR016156">
    <property type="entry name" value="FAD/NAD-linked_Rdtase_dimer_sf"/>
</dbReference>
<dbReference type="eggNOG" id="KOG1336">
    <property type="taxonomic scope" value="Eukaryota"/>
</dbReference>
<evidence type="ECO:0000256" key="8">
    <source>
        <dbReference type="ARBA" id="ARBA00023004"/>
    </source>
</evidence>
<keyword evidence="7 11" id="KW-0560">Oxidoreductase</keyword>
<evidence type="ECO:0000256" key="1">
    <source>
        <dbReference type="ARBA" id="ARBA00001974"/>
    </source>
</evidence>
<dbReference type="GO" id="GO:0016651">
    <property type="term" value="F:oxidoreductase activity, acting on NAD(P)H"/>
    <property type="evidence" value="ECO:0007669"/>
    <property type="project" value="TreeGrafter"/>
</dbReference>
<comment type="similarity">
    <text evidence="2">Belongs to the FAD-dependent oxidoreductase family.</text>
</comment>
<evidence type="ECO:0000256" key="5">
    <source>
        <dbReference type="ARBA" id="ARBA00022723"/>
    </source>
</evidence>
<sequence>MAAHEYTDPVVACHKLELQENEMRQLDLSGIPSILLVKQSGILRAFGAKCPHRGAPLAKGVLSRNRVRCPWHGACFNLETGDIENFPGLDSLPCHRVNVDSRGQVLVQVKRSYFLKHSRMKPMVSRNWQDRRSFVVVGGGPSGAICAETLRQEGFTGRLTLVCREKYLPYDRIGVMNLLNTYTEDLCLREEQFYKDCGIEVQLGVSAERLDTKCSILHCTNGKSFPYDKIYIATGYSAIRPNIPGVHLKNVKTIRDIGDARSIFQMVGKSTQVVCLGSSFMAVEASANLVSRAGSVTLVARQNVPFQSTLGELVGQRILKLLEEHEVDVRMSSGIIRILGNNRGEVTAVELLDKSRIPCNLLLLGTGCRCNTEFIQQSGIGINADGSVDVNDFLQTSVRNVYVGGDIANAFILGGFPDRVNMSHYGLAQYHGRIAAMNMSGHIAKLEAIPFFYTSIFGRSFRSAGYGLYKDVVIDGSLEDLQFVAYFLDHKDTVTSVASCGRDPIVAQFAELISQRKRLCRCQISDSTERNSWVTKLKLKN</sequence>
<dbReference type="Gene3D" id="2.102.10.10">
    <property type="entry name" value="Rieske [2Fe-2S] iron-sulphur domain"/>
    <property type="match status" value="1"/>
</dbReference>
<evidence type="ECO:0000313" key="12">
    <source>
        <dbReference type="Proteomes" id="UP000008711"/>
    </source>
</evidence>
<dbReference type="SUPFAM" id="SSF55424">
    <property type="entry name" value="FAD/NAD-linked reductases, dimerisation (C-terminal) domain"/>
    <property type="match status" value="1"/>
</dbReference>
<evidence type="ECO:0000259" key="10">
    <source>
        <dbReference type="PROSITE" id="PS51296"/>
    </source>
</evidence>
<dbReference type="OrthoDB" id="432169at2759"/>
<dbReference type="InterPro" id="IPR050446">
    <property type="entry name" value="FAD-oxidoreductase/Apoptosis"/>
</dbReference>
<dbReference type="HOGENOM" id="CLU_003291_4_2_1"/>
<dbReference type="PRINTS" id="PR00411">
    <property type="entry name" value="PNDRDTASEI"/>
</dbReference>
<comment type="cofactor">
    <cofactor evidence="1">
        <name>FAD</name>
        <dbReference type="ChEBI" id="CHEBI:57692"/>
    </cofactor>
</comment>
<dbReference type="GO" id="GO:0046872">
    <property type="term" value="F:metal ion binding"/>
    <property type="evidence" value="ECO:0007669"/>
    <property type="project" value="UniProtKB-KW"/>
</dbReference>
<keyword evidence="5" id="KW-0479">Metal-binding</keyword>
<name>B3NM95_DROER</name>
<proteinExistence type="inferred from homology"/>
<keyword evidence="9" id="KW-0411">Iron-sulfur</keyword>
<evidence type="ECO:0000256" key="6">
    <source>
        <dbReference type="ARBA" id="ARBA00022827"/>
    </source>
</evidence>
<dbReference type="PANTHER" id="PTHR43557">
    <property type="entry name" value="APOPTOSIS-INDUCING FACTOR 1"/>
    <property type="match status" value="1"/>
</dbReference>
<dbReference type="SUPFAM" id="SSF51905">
    <property type="entry name" value="FAD/NAD(P)-binding domain"/>
    <property type="match status" value="1"/>
</dbReference>
<dbReference type="PANTHER" id="PTHR43557:SF2">
    <property type="entry name" value="RIESKE DOMAIN-CONTAINING PROTEIN-RELATED"/>
    <property type="match status" value="1"/>
</dbReference>
<evidence type="ECO:0000313" key="11">
    <source>
        <dbReference type="EMBL" id="EDV54695.1"/>
    </source>
</evidence>
<dbReference type="OMA" id="RNAQDQG"/>
<evidence type="ECO:0000256" key="9">
    <source>
        <dbReference type="ARBA" id="ARBA00023014"/>
    </source>
</evidence>
<evidence type="ECO:0000256" key="7">
    <source>
        <dbReference type="ARBA" id="ARBA00023002"/>
    </source>
</evidence>
<dbReference type="Pfam" id="PF07992">
    <property type="entry name" value="Pyr_redox_2"/>
    <property type="match status" value="1"/>
</dbReference>
<dbReference type="InterPro" id="IPR036922">
    <property type="entry name" value="Rieske_2Fe-2S_sf"/>
</dbReference>